<organism evidence="2 3">
    <name type="scientific">Drechslerella dactyloides</name>
    <name type="common">Nematode-trapping fungus</name>
    <name type="synonym">Arthrobotrys dactyloides</name>
    <dbReference type="NCBI Taxonomy" id="74499"/>
    <lineage>
        <taxon>Eukaryota</taxon>
        <taxon>Fungi</taxon>
        <taxon>Dikarya</taxon>
        <taxon>Ascomycota</taxon>
        <taxon>Pezizomycotina</taxon>
        <taxon>Orbiliomycetes</taxon>
        <taxon>Orbiliales</taxon>
        <taxon>Orbiliaceae</taxon>
        <taxon>Drechslerella</taxon>
    </lineage>
</organism>
<protein>
    <submittedName>
        <fullName evidence="2">Uncharacterized protein</fullName>
    </submittedName>
</protein>
<name>A0AAD6ITG6_DREDA</name>
<feature type="signal peptide" evidence="1">
    <location>
        <begin position="1"/>
        <end position="18"/>
    </location>
</feature>
<dbReference type="AlphaFoldDB" id="A0AAD6ITG6"/>
<proteinExistence type="predicted"/>
<evidence type="ECO:0000256" key="1">
    <source>
        <dbReference type="SAM" id="SignalP"/>
    </source>
</evidence>
<dbReference type="Proteomes" id="UP001221413">
    <property type="component" value="Unassembled WGS sequence"/>
</dbReference>
<comment type="caution">
    <text evidence="2">The sequence shown here is derived from an EMBL/GenBank/DDBJ whole genome shotgun (WGS) entry which is preliminary data.</text>
</comment>
<keyword evidence="3" id="KW-1185">Reference proteome</keyword>
<feature type="chain" id="PRO_5042016201" evidence="1">
    <location>
        <begin position="19"/>
        <end position="181"/>
    </location>
</feature>
<sequence length="181" mass="19806">MKTFGILCVAALFSFAQTAPISETLGVTPVKARGLQGPNNEISQFDKRALPSGWSMRLNLGEYTIDAPPTTSTCNGYMTVILNLASRLDCIAACNEANNRERNYYPVNTKVKACNVVDFFSVCENGVWHTECALHGTYYTDMAVRVTTNKNNGGKTNSGSIVYARDVEIGNKGWTSYSTHI</sequence>
<accession>A0AAD6ITG6</accession>
<reference evidence="2" key="1">
    <citation type="submission" date="2023-01" db="EMBL/GenBank/DDBJ databases">
        <title>The chitinases involved in constricting ring structure development in the nematode-trapping fungus Drechslerella dactyloides.</title>
        <authorList>
            <person name="Wang R."/>
            <person name="Zhang L."/>
            <person name="Tang P."/>
            <person name="Li S."/>
            <person name="Liang L."/>
        </authorList>
    </citation>
    <scope>NUCLEOTIDE SEQUENCE</scope>
    <source>
        <strain evidence="2">YMF1.00031</strain>
    </source>
</reference>
<dbReference type="EMBL" id="JAQGDS010000008">
    <property type="protein sequence ID" value="KAJ6258350.1"/>
    <property type="molecule type" value="Genomic_DNA"/>
</dbReference>
<keyword evidence="1" id="KW-0732">Signal</keyword>
<evidence type="ECO:0000313" key="2">
    <source>
        <dbReference type="EMBL" id="KAJ6258350.1"/>
    </source>
</evidence>
<evidence type="ECO:0000313" key="3">
    <source>
        <dbReference type="Proteomes" id="UP001221413"/>
    </source>
</evidence>
<gene>
    <name evidence="2" type="ORF">Dda_6390</name>
</gene>